<feature type="transmembrane region" description="Helical" evidence="7">
    <location>
        <begin position="272"/>
        <end position="293"/>
    </location>
</feature>
<evidence type="ECO:0000256" key="6">
    <source>
        <dbReference type="ARBA" id="ARBA00023136"/>
    </source>
</evidence>
<dbReference type="AlphaFoldDB" id="A0A543GB60"/>
<keyword evidence="10" id="KW-1185">Reference proteome</keyword>
<dbReference type="GO" id="GO:0005886">
    <property type="term" value="C:plasma membrane"/>
    <property type="evidence" value="ECO:0007669"/>
    <property type="project" value="UniProtKB-SubCell"/>
</dbReference>
<evidence type="ECO:0000256" key="1">
    <source>
        <dbReference type="ARBA" id="ARBA00004651"/>
    </source>
</evidence>
<evidence type="ECO:0000256" key="4">
    <source>
        <dbReference type="ARBA" id="ARBA00022692"/>
    </source>
</evidence>
<feature type="domain" description="Major facilitator superfamily (MFS) profile" evidence="8">
    <location>
        <begin position="16"/>
        <end position="498"/>
    </location>
</feature>
<evidence type="ECO:0000256" key="5">
    <source>
        <dbReference type="ARBA" id="ARBA00022989"/>
    </source>
</evidence>
<sequence>MSVEVGHRAGTREWLGLTVLLLPTALLFVAQTVLFLATPHIAADLRPSSDQLLWVNDVYGFAMAGLLVAMGTIGDRVGRRRVLLLGAVVFGVGSVVAAFAPSIGVLIAARALMGVGAAAVMPSTLSLVPNMFEDPRQRATAVGMWAASVSVGVALGPLLGGLLLEAFWWGAALLIGVPVMALVVILAPLLVPEYKAPDAAGQRMPDVLSVLLSMAALLPFVYGVKEYAKSGLTVTAVVTALFGIAFGVVFVRRQLGLETPLLDVRLFENRSFSGALGVWLLSAIALGGIYLLFTQYLQQVAGLSPLAAGLWILPAALMLVVVSTVSPIVARKVRPAYVVAVGALFSMAGYLVLTQVDSVAGLPLLITGFYLLYPGIAPTMALTTNLVMSATPPEKQGAASAVSSTSIDLGVSLGIAVMGSIGTAVYHATVPSGLPAQAADSLSGALNEASTMSGDAAQSLVATAREAFTSGLNVAGVVAAVLVAGAAVLAVTLLRHVPPASVPADEPDGAATVSA</sequence>
<dbReference type="Pfam" id="PF07690">
    <property type="entry name" value="MFS_1"/>
    <property type="match status" value="1"/>
</dbReference>
<feature type="transmembrane region" description="Helical" evidence="7">
    <location>
        <begin position="409"/>
        <end position="428"/>
    </location>
</feature>
<dbReference type="Gene3D" id="1.20.1250.20">
    <property type="entry name" value="MFS general substrate transporter like domains"/>
    <property type="match status" value="1"/>
</dbReference>
<evidence type="ECO:0000256" key="2">
    <source>
        <dbReference type="ARBA" id="ARBA00022448"/>
    </source>
</evidence>
<feature type="transmembrane region" description="Helical" evidence="7">
    <location>
        <begin position="166"/>
        <end position="191"/>
    </location>
</feature>
<dbReference type="PROSITE" id="PS50850">
    <property type="entry name" value="MFS"/>
    <property type="match status" value="1"/>
</dbReference>
<keyword evidence="6 7" id="KW-0472">Membrane</keyword>
<proteinExistence type="predicted"/>
<feature type="transmembrane region" description="Helical" evidence="7">
    <location>
        <begin position="305"/>
        <end position="329"/>
    </location>
</feature>
<reference evidence="9 10" key="1">
    <citation type="submission" date="2019-06" db="EMBL/GenBank/DDBJ databases">
        <title>Sequencing the genomes of 1000 actinobacteria strains.</title>
        <authorList>
            <person name="Klenk H.-P."/>
        </authorList>
    </citation>
    <scope>NUCLEOTIDE SEQUENCE [LARGE SCALE GENOMIC DNA]</scope>
    <source>
        <strain evidence="9 10">DSM 45511</strain>
    </source>
</reference>
<organism evidence="9 10">
    <name type="scientific">Pseudonocardia cypriaca</name>
    <dbReference type="NCBI Taxonomy" id="882449"/>
    <lineage>
        <taxon>Bacteria</taxon>
        <taxon>Bacillati</taxon>
        <taxon>Actinomycetota</taxon>
        <taxon>Actinomycetes</taxon>
        <taxon>Pseudonocardiales</taxon>
        <taxon>Pseudonocardiaceae</taxon>
        <taxon>Pseudonocardia</taxon>
    </lineage>
</organism>
<keyword evidence="5 7" id="KW-1133">Transmembrane helix</keyword>
<keyword evidence="2" id="KW-0813">Transport</keyword>
<dbReference type="CDD" id="cd17321">
    <property type="entry name" value="MFS_MMR_MDR_like"/>
    <property type="match status" value="1"/>
</dbReference>
<keyword evidence="4 7" id="KW-0812">Transmembrane</keyword>
<evidence type="ECO:0000313" key="10">
    <source>
        <dbReference type="Proteomes" id="UP000319818"/>
    </source>
</evidence>
<dbReference type="InterPro" id="IPR036259">
    <property type="entry name" value="MFS_trans_sf"/>
</dbReference>
<dbReference type="OrthoDB" id="4172724at2"/>
<feature type="transmembrane region" description="Helical" evidence="7">
    <location>
        <begin position="82"/>
        <end position="101"/>
    </location>
</feature>
<protein>
    <submittedName>
        <fullName evidence="9">DHA2 family multidrug resistance protein-like MFS transporter</fullName>
    </submittedName>
</protein>
<feature type="transmembrane region" description="Helical" evidence="7">
    <location>
        <begin position="14"/>
        <end position="38"/>
    </location>
</feature>
<accession>A0A543GB60</accession>
<feature type="transmembrane region" description="Helical" evidence="7">
    <location>
        <begin position="58"/>
        <end position="75"/>
    </location>
</feature>
<comment type="caution">
    <text evidence="9">The sequence shown here is derived from an EMBL/GenBank/DDBJ whole genome shotgun (WGS) entry which is preliminary data.</text>
</comment>
<comment type="subcellular location">
    <subcellularLocation>
        <location evidence="1">Cell membrane</location>
        <topology evidence="1">Multi-pass membrane protein</topology>
    </subcellularLocation>
</comment>
<dbReference type="GO" id="GO:0022857">
    <property type="term" value="F:transmembrane transporter activity"/>
    <property type="evidence" value="ECO:0007669"/>
    <property type="project" value="InterPro"/>
</dbReference>
<evidence type="ECO:0000256" key="7">
    <source>
        <dbReference type="SAM" id="Phobius"/>
    </source>
</evidence>
<name>A0A543GB60_9PSEU</name>
<feature type="transmembrane region" description="Helical" evidence="7">
    <location>
        <begin position="203"/>
        <end position="224"/>
    </location>
</feature>
<evidence type="ECO:0000256" key="3">
    <source>
        <dbReference type="ARBA" id="ARBA00022475"/>
    </source>
</evidence>
<gene>
    <name evidence="9" type="ORF">FB388_0664</name>
</gene>
<dbReference type="InterPro" id="IPR020846">
    <property type="entry name" value="MFS_dom"/>
</dbReference>
<dbReference type="InterPro" id="IPR011701">
    <property type="entry name" value="MFS"/>
</dbReference>
<feature type="transmembrane region" description="Helical" evidence="7">
    <location>
        <begin position="230"/>
        <end position="251"/>
    </location>
</feature>
<dbReference type="PANTHER" id="PTHR42718">
    <property type="entry name" value="MAJOR FACILITATOR SUPERFAMILY MULTIDRUG TRANSPORTER MFSC"/>
    <property type="match status" value="1"/>
</dbReference>
<dbReference type="Gene3D" id="1.20.1720.10">
    <property type="entry name" value="Multidrug resistance protein D"/>
    <property type="match status" value="1"/>
</dbReference>
<dbReference type="EMBL" id="VFPH01000001">
    <property type="protein sequence ID" value="TQM43320.1"/>
    <property type="molecule type" value="Genomic_DNA"/>
</dbReference>
<dbReference type="PANTHER" id="PTHR42718:SF47">
    <property type="entry name" value="METHYL VIOLOGEN RESISTANCE PROTEIN SMVA"/>
    <property type="match status" value="1"/>
</dbReference>
<feature type="transmembrane region" description="Helical" evidence="7">
    <location>
        <begin position="336"/>
        <end position="353"/>
    </location>
</feature>
<dbReference type="Proteomes" id="UP000319818">
    <property type="component" value="Unassembled WGS sequence"/>
</dbReference>
<dbReference type="SUPFAM" id="SSF103473">
    <property type="entry name" value="MFS general substrate transporter"/>
    <property type="match status" value="1"/>
</dbReference>
<keyword evidence="3" id="KW-1003">Cell membrane</keyword>
<dbReference type="RefSeq" id="WP_142096699.1">
    <property type="nucleotide sequence ID" value="NZ_VFPH01000001.1"/>
</dbReference>
<dbReference type="PRINTS" id="PR01036">
    <property type="entry name" value="TCRTETB"/>
</dbReference>
<feature type="transmembrane region" description="Helical" evidence="7">
    <location>
        <begin position="107"/>
        <end position="128"/>
    </location>
</feature>
<evidence type="ECO:0000259" key="8">
    <source>
        <dbReference type="PROSITE" id="PS50850"/>
    </source>
</evidence>
<feature type="transmembrane region" description="Helical" evidence="7">
    <location>
        <begin position="365"/>
        <end position="388"/>
    </location>
</feature>
<feature type="transmembrane region" description="Helical" evidence="7">
    <location>
        <begin position="474"/>
        <end position="494"/>
    </location>
</feature>
<evidence type="ECO:0000313" key="9">
    <source>
        <dbReference type="EMBL" id="TQM43320.1"/>
    </source>
</evidence>
<feature type="transmembrane region" description="Helical" evidence="7">
    <location>
        <begin position="140"/>
        <end position="160"/>
    </location>
</feature>